<gene>
    <name evidence="2" type="ORF">CC78DRAFT_616298</name>
</gene>
<evidence type="ECO:0000313" key="2">
    <source>
        <dbReference type="EMBL" id="KAF2264901.1"/>
    </source>
</evidence>
<keyword evidence="3" id="KW-1185">Reference proteome</keyword>
<reference evidence="3" key="1">
    <citation type="journal article" date="2020" name="Stud. Mycol.">
        <title>101 Dothideomycetes genomes: A test case for predicting lifestyles and emergence of pathogens.</title>
        <authorList>
            <person name="Haridas S."/>
            <person name="Albert R."/>
            <person name="Binder M."/>
            <person name="Bloem J."/>
            <person name="LaButti K."/>
            <person name="Salamov A."/>
            <person name="Andreopoulos B."/>
            <person name="Baker S."/>
            <person name="Barry K."/>
            <person name="Bills G."/>
            <person name="Bluhm B."/>
            <person name="Cannon C."/>
            <person name="Castanera R."/>
            <person name="Culley D."/>
            <person name="Daum C."/>
            <person name="Ezra D."/>
            <person name="Gonzalez J."/>
            <person name="Henrissat B."/>
            <person name="Kuo A."/>
            <person name="Liang C."/>
            <person name="Lipzen A."/>
            <person name="Lutzoni F."/>
            <person name="Magnuson J."/>
            <person name="Mondo S."/>
            <person name="Nolan M."/>
            <person name="Ohm R."/>
            <person name="Pangilinan J."/>
            <person name="Park H.-J."/>
            <person name="Ramirez L."/>
            <person name="Alfaro M."/>
            <person name="Sun H."/>
            <person name="Tritt A."/>
            <person name="Yoshinaga Y."/>
            <person name="Zwiers L.-H."/>
            <person name="Turgeon B."/>
            <person name="Goodwin S."/>
            <person name="Spatafora J."/>
            <person name="Crous P."/>
            <person name="Grigoriev I."/>
        </authorList>
    </citation>
    <scope>NUCLEOTIDE SEQUENCE [LARGE SCALE GENOMIC DNA]</scope>
    <source>
        <strain evidence="3">CBS 304.66</strain>
    </source>
</reference>
<sequence>MDHKGSRSPHNALSQSPHTTSGKPLSLAYGYPHVTCSNRGGYRQDVSRERGHCRDVATKDGAWARVKFVVGQPRAVCADSYVSGVAESSVDKDPALPLLLKLFSLLPKKQANTISTSNTKQRLVQTLRTPKEHLKMPGCGTEGCTCADCGCAAGACNCGK</sequence>
<evidence type="ECO:0000313" key="3">
    <source>
        <dbReference type="Proteomes" id="UP000800093"/>
    </source>
</evidence>
<feature type="region of interest" description="Disordered" evidence="1">
    <location>
        <begin position="1"/>
        <end position="24"/>
    </location>
</feature>
<name>A0A9P4KA55_9PLEO</name>
<dbReference type="EMBL" id="ML986612">
    <property type="protein sequence ID" value="KAF2264901.1"/>
    <property type="molecule type" value="Genomic_DNA"/>
</dbReference>
<feature type="compositionally biased region" description="Polar residues" evidence="1">
    <location>
        <begin position="8"/>
        <end position="23"/>
    </location>
</feature>
<proteinExistence type="predicted"/>
<accession>A0A9P4KA55</accession>
<dbReference type="AlphaFoldDB" id="A0A9P4KA55"/>
<evidence type="ECO:0000256" key="1">
    <source>
        <dbReference type="SAM" id="MobiDB-lite"/>
    </source>
</evidence>
<dbReference type="Proteomes" id="UP000800093">
    <property type="component" value="Unassembled WGS sequence"/>
</dbReference>
<comment type="caution">
    <text evidence="2">The sequence shown here is derived from an EMBL/GenBank/DDBJ whole genome shotgun (WGS) entry which is preliminary data.</text>
</comment>
<organism evidence="2 3">
    <name type="scientific">Lojkania enalia</name>
    <dbReference type="NCBI Taxonomy" id="147567"/>
    <lineage>
        <taxon>Eukaryota</taxon>
        <taxon>Fungi</taxon>
        <taxon>Dikarya</taxon>
        <taxon>Ascomycota</taxon>
        <taxon>Pezizomycotina</taxon>
        <taxon>Dothideomycetes</taxon>
        <taxon>Pleosporomycetidae</taxon>
        <taxon>Pleosporales</taxon>
        <taxon>Pleosporales incertae sedis</taxon>
        <taxon>Lojkania</taxon>
    </lineage>
</organism>
<protein>
    <submittedName>
        <fullName evidence="2">Uncharacterized protein</fullName>
    </submittedName>
</protein>